<dbReference type="InterPro" id="IPR043427">
    <property type="entry name" value="YscJ/FliF"/>
</dbReference>
<evidence type="ECO:0000313" key="15">
    <source>
        <dbReference type="Proteomes" id="UP000272464"/>
    </source>
</evidence>
<dbReference type="GO" id="GO:0009431">
    <property type="term" value="C:bacterial-type flagellum basal body, MS ring"/>
    <property type="evidence" value="ECO:0007669"/>
    <property type="project" value="InterPro"/>
</dbReference>
<comment type="caution">
    <text evidence="14">The sequence shown here is derived from an EMBL/GenBank/DDBJ whole genome shotgun (WGS) entry which is preliminary data.</text>
</comment>
<evidence type="ECO:0000256" key="7">
    <source>
        <dbReference type="ARBA" id="ARBA00023136"/>
    </source>
</evidence>
<feature type="domain" description="Flagellar M-ring N-terminal" evidence="12">
    <location>
        <begin position="46"/>
        <end position="220"/>
    </location>
</feature>
<accession>A0A3S1D4P8</accession>
<dbReference type="InterPro" id="IPR045851">
    <property type="entry name" value="AMP-bd_C_sf"/>
</dbReference>
<keyword evidence="15" id="KW-1185">Reference proteome</keyword>
<proteinExistence type="inferred from homology"/>
<comment type="similarity">
    <text evidence="3 9">Belongs to the FliF family.</text>
</comment>
<dbReference type="Gene3D" id="3.30.300.30">
    <property type="match status" value="1"/>
</dbReference>
<keyword evidence="7 11" id="KW-0472">Membrane</keyword>
<dbReference type="GO" id="GO:0005886">
    <property type="term" value="C:plasma membrane"/>
    <property type="evidence" value="ECO:0007669"/>
    <property type="project" value="UniProtKB-SubCell"/>
</dbReference>
<evidence type="ECO:0000256" key="4">
    <source>
        <dbReference type="ARBA" id="ARBA00022475"/>
    </source>
</evidence>
<evidence type="ECO:0000256" key="11">
    <source>
        <dbReference type="SAM" id="Phobius"/>
    </source>
</evidence>
<evidence type="ECO:0000259" key="12">
    <source>
        <dbReference type="Pfam" id="PF01514"/>
    </source>
</evidence>
<keyword evidence="14" id="KW-0966">Cell projection</keyword>
<keyword evidence="6 11" id="KW-1133">Transmembrane helix</keyword>
<dbReference type="InterPro" id="IPR013556">
    <property type="entry name" value="Flag_M-ring_C"/>
</dbReference>
<dbReference type="AlphaFoldDB" id="A0A3S1D4P8"/>
<keyword evidence="8 9" id="KW-0975">Bacterial flagellum</keyword>
<evidence type="ECO:0000256" key="1">
    <source>
        <dbReference type="ARBA" id="ARBA00004117"/>
    </source>
</evidence>
<keyword evidence="14" id="KW-0282">Flagellum</keyword>
<evidence type="ECO:0000259" key="13">
    <source>
        <dbReference type="Pfam" id="PF08345"/>
    </source>
</evidence>
<evidence type="ECO:0000313" key="14">
    <source>
        <dbReference type="EMBL" id="RUT29708.1"/>
    </source>
</evidence>
<protein>
    <recommendedName>
        <fullName evidence="9">Flagellar M-ring protein</fullName>
    </recommendedName>
</protein>
<dbReference type="PANTHER" id="PTHR30046">
    <property type="entry name" value="FLAGELLAR M-RING PROTEIN"/>
    <property type="match status" value="1"/>
</dbReference>
<comment type="function">
    <text evidence="9">The M ring may be actively involved in energy transduction.</text>
</comment>
<dbReference type="NCBIfam" id="TIGR00206">
    <property type="entry name" value="fliF"/>
    <property type="match status" value="1"/>
</dbReference>
<dbReference type="InterPro" id="IPR000067">
    <property type="entry name" value="FlgMring_FliF"/>
</dbReference>
<dbReference type="PRINTS" id="PR01009">
    <property type="entry name" value="FLGMRINGFLIF"/>
</dbReference>
<feature type="region of interest" description="Disordered" evidence="10">
    <location>
        <begin position="313"/>
        <end position="352"/>
    </location>
</feature>
<evidence type="ECO:0000256" key="10">
    <source>
        <dbReference type="SAM" id="MobiDB-lite"/>
    </source>
</evidence>
<evidence type="ECO:0000256" key="3">
    <source>
        <dbReference type="ARBA" id="ARBA00007971"/>
    </source>
</evidence>
<keyword evidence="5 11" id="KW-0812">Transmembrane</keyword>
<feature type="domain" description="Flagellar M-ring C-terminal" evidence="13">
    <location>
        <begin position="263"/>
        <end position="406"/>
    </location>
</feature>
<evidence type="ECO:0000256" key="9">
    <source>
        <dbReference type="PIRNR" id="PIRNR004862"/>
    </source>
</evidence>
<dbReference type="PIRSF" id="PIRSF004862">
    <property type="entry name" value="FliF"/>
    <property type="match status" value="1"/>
</dbReference>
<dbReference type="PANTHER" id="PTHR30046:SF0">
    <property type="entry name" value="FLAGELLAR M-RING PROTEIN"/>
    <property type="match status" value="1"/>
</dbReference>
<reference evidence="14 15" key="1">
    <citation type="submission" date="2018-12" db="EMBL/GenBank/DDBJ databases">
        <authorList>
            <person name="Sun L."/>
            <person name="Chen Z."/>
        </authorList>
    </citation>
    <scope>NUCLEOTIDE SEQUENCE [LARGE SCALE GENOMIC DNA]</scope>
    <source>
        <strain evidence="14 15">3-5-3</strain>
    </source>
</reference>
<feature type="transmembrane region" description="Helical" evidence="11">
    <location>
        <begin position="26"/>
        <end position="45"/>
    </location>
</feature>
<dbReference type="GO" id="GO:0003774">
    <property type="term" value="F:cytoskeletal motor activity"/>
    <property type="evidence" value="ECO:0007669"/>
    <property type="project" value="InterPro"/>
</dbReference>
<feature type="transmembrane region" description="Helical" evidence="11">
    <location>
        <begin position="449"/>
        <end position="469"/>
    </location>
</feature>
<organism evidence="14 15">
    <name type="scientific">Paenibacillus zeisoli</name>
    <dbReference type="NCBI Taxonomy" id="2496267"/>
    <lineage>
        <taxon>Bacteria</taxon>
        <taxon>Bacillati</taxon>
        <taxon>Bacillota</taxon>
        <taxon>Bacilli</taxon>
        <taxon>Bacillales</taxon>
        <taxon>Paenibacillaceae</taxon>
        <taxon>Paenibacillus</taxon>
    </lineage>
</organism>
<keyword evidence="4" id="KW-1003">Cell membrane</keyword>
<dbReference type="Proteomes" id="UP000272464">
    <property type="component" value="Unassembled WGS sequence"/>
</dbReference>
<dbReference type="RefSeq" id="WP_127199655.1">
    <property type="nucleotide sequence ID" value="NZ_RZNX01000005.1"/>
</dbReference>
<name>A0A3S1D4P8_9BACL</name>
<evidence type="ECO:0000256" key="6">
    <source>
        <dbReference type="ARBA" id="ARBA00022989"/>
    </source>
</evidence>
<dbReference type="EMBL" id="RZNX01000005">
    <property type="protein sequence ID" value="RUT29708.1"/>
    <property type="molecule type" value="Genomic_DNA"/>
</dbReference>
<evidence type="ECO:0000256" key="8">
    <source>
        <dbReference type="ARBA" id="ARBA00023143"/>
    </source>
</evidence>
<feature type="compositionally biased region" description="Low complexity" evidence="10">
    <location>
        <begin position="339"/>
        <end position="352"/>
    </location>
</feature>
<gene>
    <name evidence="14" type="primary">fliF</name>
    <name evidence="14" type="ORF">EJP77_12855</name>
</gene>
<dbReference type="Pfam" id="PF01514">
    <property type="entry name" value="YscJ_FliF"/>
    <property type="match status" value="1"/>
</dbReference>
<comment type="subcellular location">
    <subcellularLocation>
        <location evidence="1 9">Bacterial flagellum basal body</location>
    </subcellularLocation>
    <subcellularLocation>
        <location evidence="2">Cell membrane</location>
        <topology evidence="2">Multi-pass membrane protein</topology>
    </subcellularLocation>
</comment>
<dbReference type="Pfam" id="PF08345">
    <property type="entry name" value="YscJ_FliF_C"/>
    <property type="match status" value="1"/>
</dbReference>
<dbReference type="InterPro" id="IPR006182">
    <property type="entry name" value="FliF_N_dom"/>
</dbReference>
<keyword evidence="14" id="KW-0969">Cilium</keyword>
<sequence length="531" mass="57381">MNERIAQYRERISQYWNHFTKKQKTLLISTVSIILLAIILLTMQFSKTQYEVAFTNLDSTDAAGIINYLETGNIPYQLSADGKSISVPSTQAARAKVDVGSQGIVKNGSIGFAGTFGTTSSPIGMTDNEFNVKYKTALNGEVEQLLTNMQGVSGAKVLINLPAENVFASPDEQEKASASVVLSFKPGFRPDQGAIDGYYNLIKTAVPNLPVENITIQSSDDSELLATGKNGGKAGSLTGAVSENMTLQKKFENDVRQSVQQFLSRLTGPDKINVLVASKLNFDQVSQKENLVTPVDTENMKGIEISAQKIQKSYTGKGTPASGGVSGTGQTDVPGYPGSTSSSDTSSDESTSTINYEVNRISKEIVQSPYTVKDLTINVMVEPPAGKNSLDQPTQDAIQNVLKNIVASYLADSGTTYTDTDLAKKVSVFSQAFQTDSASQSGLSLASPMVWGIGAALLLAGAGIGYLIYRRRRNQDEEIEEDVPLAMPTEFPSINLDSITNENQVRKQLETLAKKKPDEFVNLLRTWLADE</sequence>
<dbReference type="OrthoDB" id="9807026at2"/>
<evidence type="ECO:0000256" key="2">
    <source>
        <dbReference type="ARBA" id="ARBA00004651"/>
    </source>
</evidence>
<evidence type="ECO:0000256" key="5">
    <source>
        <dbReference type="ARBA" id="ARBA00022692"/>
    </source>
</evidence>
<dbReference type="GO" id="GO:0071973">
    <property type="term" value="P:bacterial-type flagellum-dependent cell motility"/>
    <property type="evidence" value="ECO:0007669"/>
    <property type="project" value="InterPro"/>
</dbReference>